<proteinExistence type="predicted"/>
<dbReference type="GO" id="GO:0004386">
    <property type="term" value="F:helicase activity"/>
    <property type="evidence" value="ECO:0007669"/>
    <property type="project" value="UniProtKB-KW"/>
</dbReference>
<evidence type="ECO:0000256" key="1">
    <source>
        <dbReference type="SAM" id="Phobius"/>
    </source>
</evidence>
<keyword evidence="2" id="KW-0547">Nucleotide-binding</keyword>
<accession>A0A4S3MJZ0</accession>
<evidence type="ECO:0000313" key="2">
    <source>
        <dbReference type="EMBL" id="THD81608.1"/>
    </source>
</evidence>
<dbReference type="OrthoDB" id="3182597at2"/>
<keyword evidence="1" id="KW-1133">Transmembrane helix</keyword>
<dbReference type="RefSeq" id="WP_136395866.1">
    <property type="nucleotide sequence ID" value="NZ_SSND01000005.1"/>
</dbReference>
<sequence length="385" mass="42793">MAEEHRYPCEQCGADLRFQPGASQLVCDHCGHVQAIPEAGRRQVERALGELDLARALKDDLPPDAMEEVRSTTCPSCGAVVEFSGASHATECPFCATPVVVDTGTHRHIKPQALIPFALDEREARSAMTKWLGSLWFAPNGLLEYARKGRAMTGVYVPHWTFDADTATRYRGQRGDAYYESRTVTVTVNGKAERRTEQVRKIRWTPVTGKVSRRFDDMVVMASTSVPARLGDGLTPWDLSALVPYSPDYLSGFHAEGYTVTLARGHAEARERMGRIIAGDIRNDIGGDEQRIDGAETNWRDETFKHVLLPVWTAAYKYNGRSFRFLVNGQTGEVQGERPWSVWKILFAALVVAIFLGALAYANDPEAFHDAFGLSGNELPEWLTD</sequence>
<gene>
    <name evidence="2" type="ORF">E7811_16750</name>
</gene>
<keyword evidence="2" id="KW-0067">ATP-binding</keyword>
<keyword evidence="2" id="KW-0347">Helicase</keyword>
<comment type="caution">
    <text evidence="2">The sequence shown here is derived from an EMBL/GenBank/DDBJ whole genome shotgun (WGS) entry which is preliminary data.</text>
</comment>
<name>A0A4S3MJZ0_9RHOB</name>
<dbReference type="PANTHER" id="PTHR37826:SF3">
    <property type="entry name" value="J DOMAIN-CONTAINING PROTEIN"/>
    <property type="match status" value="1"/>
</dbReference>
<protein>
    <submittedName>
        <fullName evidence="2">Primosomal protein N' (Replication factor Y)-superfamily II helicase</fullName>
    </submittedName>
</protein>
<keyword evidence="1" id="KW-0472">Membrane</keyword>
<keyword evidence="3" id="KW-1185">Reference proteome</keyword>
<evidence type="ECO:0000313" key="3">
    <source>
        <dbReference type="Proteomes" id="UP000309450"/>
    </source>
</evidence>
<dbReference type="PANTHER" id="PTHR37826">
    <property type="entry name" value="FLOTILLIN BAND_7_5 DOMAIN PROTEIN"/>
    <property type="match status" value="1"/>
</dbReference>
<keyword evidence="2" id="KW-0378">Hydrolase</keyword>
<dbReference type="EMBL" id="SSND01000005">
    <property type="protein sequence ID" value="THD81608.1"/>
    <property type="molecule type" value="Genomic_DNA"/>
</dbReference>
<organism evidence="2 3">
    <name type="scientific">Aliigemmobacter aestuarii</name>
    <dbReference type="NCBI Taxonomy" id="1445661"/>
    <lineage>
        <taxon>Bacteria</taxon>
        <taxon>Pseudomonadati</taxon>
        <taxon>Pseudomonadota</taxon>
        <taxon>Alphaproteobacteria</taxon>
        <taxon>Rhodobacterales</taxon>
        <taxon>Paracoccaceae</taxon>
        <taxon>Aliigemmobacter</taxon>
    </lineage>
</organism>
<dbReference type="AlphaFoldDB" id="A0A4S3MJZ0"/>
<dbReference type="Gene3D" id="2.20.28.30">
    <property type="entry name" value="RNA polymerase ii, chain L"/>
    <property type="match status" value="1"/>
</dbReference>
<keyword evidence="1" id="KW-0812">Transmembrane</keyword>
<reference evidence="2 3" key="1">
    <citation type="submission" date="2019-04" db="EMBL/GenBank/DDBJ databases">
        <title>Draft genome sequence of Gemmobacter aestuarii sp. nov.</title>
        <authorList>
            <person name="Hameed A."/>
            <person name="Lin S.-Y."/>
            <person name="Shahina M."/>
            <person name="Lai W.-A."/>
            <person name="Young C.-C."/>
        </authorList>
    </citation>
    <scope>NUCLEOTIDE SEQUENCE [LARGE SCALE GENOMIC DNA]</scope>
    <source>
        <strain evidence="2 3">CC-PW-75</strain>
    </source>
</reference>
<dbReference type="Proteomes" id="UP000309450">
    <property type="component" value="Unassembled WGS sequence"/>
</dbReference>
<feature type="transmembrane region" description="Helical" evidence="1">
    <location>
        <begin position="340"/>
        <end position="362"/>
    </location>
</feature>